<dbReference type="EMBL" id="KT598233">
    <property type="protein sequence ID" value="ALM62235.1"/>
    <property type="molecule type" value="Genomic_RNA"/>
</dbReference>
<feature type="compositionally biased region" description="Acidic residues" evidence="1">
    <location>
        <begin position="1130"/>
        <end position="1146"/>
    </location>
</feature>
<feature type="region of interest" description="Disordered" evidence="1">
    <location>
        <begin position="798"/>
        <end position="826"/>
    </location>
</feature>
<protein>
    <submittedName>
        <fullName evidence="2">Uncharacterized protein</fullName>
    </submittedName>
</protein>
<sequence length="1222" mass="134196">DPGTYLCGGCTMDLPCPRKCGTVRWYSTRMAHEIRGFRAAVAYEKASAARYPHCLSDRDYALEDDRQFEVAKERALLRMANEYRVEDAVDYDCSSLWGVSPPALPVEEKTGGAIAKRKNFPTRGEQSGLRAAGAIPNETVEDTFITSSGHTLMERVASARNTAGVSLLSTIRDVVSDGTWHDTSLTASAMSMFPDINFRNFMLKQKPTTQLQDVYVAWGYGLKSLTASSKGSAFGDKFSVLLWNHPGENTRTYPVVDSGVGYDNRITAEERAKDTGSMAVSIRPDEREFQSRFDEMKNLPSEFRLAGNAKSVSGENHVAMLVMAMRGIFMLKQAQEQGVRCKAHLGANATDSFGIDITPHWTGRASVYTGVAEVMANAWFGTEGHPLRDGAPATVPKSTFEMVLPSHVATAEEVVYLAFLTGHLDDNLQWHSGTSDIGMVPFFAHIKTGATSLMRIPLSNSLRPIPPSTINGWSGYLEVGRAEAVLNHYIVRMDLQKQVPVARELLMACSTDFMSSESTAVIVGLPKPNHLIEYDLWVGRQSQFGKPLPLVSRKESACLLAAIVQIQSQMSVDIFTAQFVDMFAENRLSPTSHQAIRKAMEFMQREFPLGRAPYIRAVASLASGSESLEVGRLAKGRSRSVWTSIENAVSGNSIRISSLLVFGYQPTHPVLSLVWDESRRNTLSLQRFVTPVQEAMLGYLHAGAPGIFDAIPPTWAAISGSMTMRRSERKTLSSLGVRTSNTLFGDPRIMYFGPKPDVKDYNSRMEHAHDLDNTVKHYEPTFDPLNVVSDIGLDLMLPEAPKDQGHTQEPTRGRTKARLPGARSRSTSLVKAIGEGLISGLGRIFGPRAPSPGKKQHNRQRDSITTALGGNSTLRHDPLPRPLYSPAQGGNVRYEIPDQRLNAWNTGLGPAVMKGIADNKARLEKAAETAKDPAKYKNSEIIEISIKQARDNAQRWYSKLGLKYTHCAAPESFWDAIDATDSKVTIESDGRCGALSLLQVALRYGIQVWNKKSVFAHESSIMGLKKHVAAPPGYELDSYGLASLGQEMGMDVIILDRSSEALDQGKSLRCFTSKEGVHRPVAYVELADGHYEPWMLRDVDSEPLVVDDAQGLADHYTISESDSDTTSAESSDEGSDDGSSDNEEPVQQEKKTGGSKATEQRRRRRRQAAERRKASSESNHTTTSEVPPLPTGIGKYTRIVEQKCYTTMGGGGVGAGIVEYEV</sequence>
<organism evidence="2">
    <name type="scientific">Soybean leaf-associated botybirnavirus 1</name>
    <dbReference type="NCBI Taxonomy" id="1719038"/>
    <lineage>
        <taxon>Viruses</taxon>
        <taxon>Riboviria</taxon>
        <taxon>Orthornavirae</taxon>
        <taxon>Duplornaviricota</taxon>
        <taxon>Chrymotiviricetes</taxon>
        <taxon>Ghabrivirales</taxon>
        <taxon>Alphatotivirineae</taxon>
        <taxon>Botybirnaviridae</taxon>
        <taxon>Botybirnavirus</taxon>
    </lineage>
</organism>
<feature type="non-terminal residue" evidence="2">
    <location>
        <position position="1"/>
    </location>
</feature>
<evidence type="ECO:0000256" key="1">
    <source>
        <dbReference type="SAM" id="MobiDB-lite"/>
    </source>
</evidence>
<feature type="compositionally biased region" description="Basic and acidic residues" evidence="1">
    <location>
        <begin position="800"/>
        <end position="812"/>
    </location>
</feature>
<feature type="region of interest" description="Disordered" evidence="1">
    <location>
        <begin position="1116"/>
        <end position="1194"/>
    </location>
</feature>
<evidence type="ECO:0000313" key="2">
    <source>
        <dbReference type="EMBL" id="ALM62235.1"/>
    </source>
</evidence>
<proteinExistence type="predicted"/>
<accession>A0A0S1WF66</accession>
<feature type="compositionally biased region" description="Polar residues" evidence="1">
    <location>
        <begin position="1176"/>
        <end position="1185"/>
    </location>
</feature>
<reference evidence="2" key="2">
    <citation type="journal article" date="2016" name="Virus Res.">
        <title>Novel mycoviruses discovered from metatranscriptomics survey of soybean phyllosphere phytobiomes.</title>
        <authorList>
            <person name="Marzano S.Y."/>
            <person name="Domier L.L."/>
        </authorList>
    </citation>
    <scope>NUCLEOTIDE SEQUENCE</scope>
    <source>
        <strain evidence="2">SaBRV1-1</strain>
    </source>
</reference>
<name>A0A0S1WF66_9VIRU</name>
<feature type="region of interest" description="Disordered" evidence="1">
    <location>
        <begin position="866"/>
        <end position="890"/>
    </location>
</feature>
<reference evidence="2" key="1">
    <citation type="submission" date="2015-08" db="EMBL/GenBank/DDBJ databases">
        <authorList>
            <person name="Babu N.S."/>
            <person name="Beckwith C.J."/>
            <person name="Beseler K.G."/>
            <person name="Brison A."/>
            <person name="Carone J.V."/>
            <person name="Caskin T.P."/>
            <person name="Diamond M."/>
            <person name="Durham M.E."/>
            <person name="Foxe J.M."/>
            <person name="Go M."/>
            <person name="Henderson B.A."/>
            <person name="Jones I.B."/>
            <person name="McGettigan J.A."/>
            <person name="Micheletti S.J."/>
            <person name="Nasrallah M.E."/>
            <person name="Ortiz D."/>
            <person name="Piller C.R."/>
            <person name="Privatt S.R."/>
            <person name="Schneider S.L."/>
            <person name="Sharp S."/>
            <person name="Smith T.C."/>
            <person name="Stanton J.D."/>
            <person name="Ullery H.E."/>
            <person name="Wilson R.J."/>
            <person name="Serrano M.G."/>
            <person name="Buck G."/>
            <person name="Lee V."/>
            <person name="Wang Y."/>
            <person name="Carvalho R."/>
            <person name="Voegtly L."/>
            <person name="Shi R."/>
            <person name="Duckworth R."/>
            <person name="Johnson A."/>
            <person name="Loviza R."/>
            <person name="Walstead R."/>
            <person name="Shah Z."/>
            <person name="Kiflezghi M."/>
            <person name="Wade K."/>
            <person name="Ball S.L."/>
            <person name="Bradley K.W."/>
            <person name="Asai D.J."/>
            <person name="Bowman C.A."/>
            <person name="Russell D.A."/>
            <person name="Pope W.H."/>
            <person name="Jacobs-Sera D."/>
            <person name="Hendrix R.W."/>
            <person name="Hatfull G.F."/>
        </authorList>
    </citation>
    <scope>NUCLEOTIDE SEQUENCE</scope>
    <source>
        <strain evidence="2">SaBRV1-1</strain>
    </source>
</reference>
<feature type="non-terminal residue" evidence="2">
    <location>
        <position position="1222"/>
    </location>
</feature>